<sequence length="64" mass="6221">MRTGLSALIAVPVLALAGCASAAGATAHPSAITVMEDSTVKVHLAAPLGTRAVIDAATGDPLRA</sequence>
<dbReference type="RefSeq" id="WP_380534520.1">
    <property type="nucleotide sequence ID" value="NZ_JBHFAB010000005.1"/>
</dbReference>
<proteinExistence type="predicted"/>
<comment type="caution">
    <text evidence="2">The sequence shown here is derived from an EMBL/GenBank/DDBJ whole genome shotgun (WGS) entry which is preliminary data.</text>
</comment>
<gene>
    <name evidence="2" type="ORF">ACEZDE_09595</name>
</gene>
<feature type="chain" id="PRO_5046988194" evidence="1">
    <location>
        <begin position="23"/>
        <end position="64"/>
    </location>
</feature>
<dbReference type="PROSITE" id="PS51257">
    <property type="entry name" value="PROKAR_LIPOPROTEIN"/>
    <property type="match status" value="1"/>
</dbReference>
<keyword evidence="3" id="KW-1185">Reference proteome</keyword>
<reference evidence="2 3" key="1">
    <citation type="submission" date="2024-09" db="EMBL/GenBank/DDBJ databases">
        <authorList>
            <person name="Lee S.D."/>
        </authorList>
    </citation>
    <scope>NUCLEOTIDE SEQUENCE [LARGE SCALE GENOMIC DNA]</scope>
    <source>
        <strain evidence="2 3">N8-3</strain>
    </source>
</reference>
<organism evidence="2 3">
    <name type="scientific">Streptacidiphilus cavernicola</name>
    <dbReference type="NCBI Taxonomy" id="3342716"/>
    <lineage>
        <taxon>Bacteria</taxon>
        <taxon>Bacillati</taxon>
        <taxon>Actinomycetota</taxon>
        <taxon>Actinomycetes</taxon>
        <taxon>Kitasatosporales</taxon>
        <taxon>Streptomycetaceae</taxon>
        <taxon>Streptacidiphilus</taxon>
    </lineage>
</organism>
<dbReference type="Proteomes" id="UP001592531">
    <property type="component" value="Unassembled WGS sequence"/>
</dbReference>
<protein>
    <submittedName>
        <fullName evidence="2">Uncharacterized protein</fullName>
    </submittedName>
</protein>
<feature type="signal peptide" evidence="1">
    <location>
        <begin position="1"/>
        <end position="22"/>
    </location>
</feature>
<accession>A0ABV6VT54</accession>
<dbReference type="EMBL" id="JBHFAB010000005">
    <property type="protein sequence ID" value="MFC1416898.1"/>
    <property type="molecule type" value="Genomic_DNA"/>
</dbReference>
<evidence type="ECO:0000313" key="3">
    <source>
        <dbReference type="Proteomes" id="UP001592531"/>
    </source>
</evidence>
<evidence type="ECO:0000256" key="1">
    <source>
        <dbReference type="SAM" id="SignalP"/>
    </source>
</evidence>
<evidence type="ECO:0000313" key="2">
    <source>
        <dbReference type="EMBL" id="MFC1416898.1"/>
    </source>
</evidence>
<name>A0ABV6VT54_9ACTN</name>
<keyword evidence="1" id="KW-0732">Signal</keyword>